<keyword evidence="4 8" id="KW-0812">Transmembrane</keyword>
<dbReference type="GO" id="GO:0019646">
    <property type="term" value="P:aerobic electron transport chain"/>
    <property type="evidence" value="ECO:0007669"/>
    <property type="project" value="TreeGrafter"/>
</dbReference>
<dbReference type="PANTHER" id="PTHR36835:SF1">
    <property type="entry name" value="CYTOCHROME BO(3) UBIQUINOL OXIDASE SUBUNIT 4"/>
    <property type="match status" value="1"/>
</dbReference>
<feature type="transmembrane region" description="Helical" evidence="8">
    <location>
        <begin position="52"/>
        <end position="72"/>
    </location>
</feature>
<dbReference type="GO" id="GO:0015990">
    <property type="term" value="P:electron transport coupled proton transport"/>
    <property type="evidence" value="ECO:0007669"/>
    <property type="project" value="TreeGrafter"/>
</dbReference>
<evidence type="ECO:0000256" key="6">
    <source>
        <dbReference type="ARBA" id="ARBA00023136"/>
    </source>
</evidence>
<evidence type="ECO:0000313" key="10">
    <source>
        <dbReference type="Proteomes" id="UP000476064"/>
    </source>
</evidence>
<keyword evidence="5 8" id="KW-1133">Transmembrane helix</keyword>
<evidence type="ECO:0000256" key="7">
    <source>
        <dbReference type="SAM" id="MobiDB-lite"/>
    </source>
</evidence>
<dbReference type="InterPro" id="IPR005171">
    <property type="entry name" value="Cyt_c_oxidase_su4_prok"/>
</dbReference>
<gene>
    <name evidence="9" type="ORF">GXP70_06145</name>
</gene>
<dbReference type="InterPro" id="IPR050968">
    <property type="entry name" value="Cytochrome_c_oxidase_bac_sub4"/>
</dbReference>
<evidence type="ECO:0000256" key="2">
    <source>
        <dbReference type="ARBA" id="ARBA00008079"/>
    </source>
</evidence>
<evidence type="ECO:0000313" key="9">
    <source>
        <dbReference type="EMBL" id="QHT59574.1"/>
    </source>
</evidence>
<protein>
    <submittedName>
        <fullName evidence="9">Cytochrome C oxidase subunit IV</fullName>
    </submittedName>
</protein>
<evidence type="ECO:0000256" key="8">
    <source>
        <dbReference type="SAM" id="Phobius"/>
    </source>
</evidence>
<feature type="transmembrane region" description="Helical" evidence="8">
    <location>
        <begin position="84"/>
        <end position="106"/>
    </location>
</feature>
<keyword evidence="6 8" id="KW-0472">Membrane</keyword>
<dbReference type="GO" id="GO:0015078">
    <property type="term" value="F:proton transmembrane transporter activity"/>
    <property type="evidence" value="ECO:0007669"/>
    <property type="project" value="TreeGrafter"/>
</dbReference>
<dbReference type="KEGG" id="plyc:GXP70_06145"/>
<dbReference type="GO" id="GO:0005886">
    <property type="term" value="C:plasma membrane"/>
    <property type="evidence" value="ECO:0007669"/>
    <property type="project" value="UniProtKB-SubCell"/>
</dbReference>
<dbReference type="EMBL" id="CP048209">
    <property type="protein sequence ID" value="QHT59574.1"/>
    <property type="molecule type" value="Genomic_DNA"/>
</dbReference>
<comment type="similarity">
    <text evidence="2">Belongs to the cytochrome c oxidase bacterial subunit 4 family.</text>
</comment>
<sequence length="107" mass="12268">MSNQHSAVSEHDKPQHHKHEGPKKHIIGFIMSILLTIIAFAMVAAGEINTTFIYMFLVLMACIQVFIQMGFWMHMKDRGHAIPIIGILMGVVVVFTIVIMAEYWAWW</sequence>
<evidence type="ECO:0000256" key="4">
    <source>
        <dbReference type="ARBA" id="ARBA00022692"/>
    </source>
</evidence>
<keyword evidence="3" id="KW-1003">Cell membrane</keyword>
<proteinExistence type="inferred from homology"/>
<name>A0A6C0FWB3_9BACL</name>
<feature type="transmembrane region" description="Helical" evidence="8">
    <location>
        <begin position="26"/>
        <end position="46"/>
    </location>
</feature>
<keyword evidence="10" id="KW-1185">Reference proteome</keyword>
<dbReference type="PANTHER" id="PTHR36835">
    <property type="entry name" value="CYTOCHROME BO(3) UBIQUINOL OXIDASE SUBUNIT 4"/>
    <property type="match status" value="1"/>
</dbReference>
<dbReference type="GO" id="GO:0009319">
    <property type="term" value="C:cytochrome o ubiquinol oxidase complex"/>
    <property type="evidence" value="ECO:0007669"/>
    <property type="project" value="TreeGrafter"/>
</dbReference>
<dbReference type="RefSeq" id="WP_162355640.1">
    <property type="nucleotide sequence ID" value="NZ_CP048209.1"/>
</dbReference>
<reference evidence="9 10" key="1">
    <citation type="submission" date="2020-01" db="EMBL/GenBank/DDBJ databases">
        <title>Paenibacillus sp. nov., isolated from tomato rhizosphere.</title>
        <authorList>
            <person name="Weon H.-Y."/>
            <person name="Lee S.A."/>
        </authorList>
    </citation>
    <scope>NUCLEOTIDE SEQUENCE [LARGE SCALE GENOMIC DNA]</scope>
    <source>
        <strain evidence="9 10">12200R-189</strain>
    </source>
</reference>
<dbReference type="Pfam" id="PF03626">
    <property type="entry name" value="COX4_pro"/>
    <property type="match status" value="1"/>
</dbReference>
<accession>A0A6C0FWB3</accession>
<feature type="region of interest" description="Disordered" evidence="7">
    <location>
        <begin position="1"/>
        <end position="21"/>
    </location>
</feature>
<evidence type="ECO:0000256" key="1">
    <source>
        <dbReference type="ARBA" id="ARBA00004651"/>
    </source>
</evidence>
<evidence type="ECO:0000256" key="3">
    <source>
        <dbReference type="ARBA" id="ARBA00022475"/>
    </source>
</evidence>
<organism evidence="9 10">
    <name type="scientific">Paenibacillus lycopersici</name>
    <dbReference type="NCBI Taxonomy" id="2704462"/>
    <lineage>
        <taxon>Bacteria</taxon>
        <taxon>Bacillati</taxon>
        <taxon>Bacillota</taxon>
        <taxon>Bacilli</taxon>
        <taxon>Bacillales</taxon>
        <taxon>Paenibacillaceae</taxon>
        <taxon>Paenibacillus</taxon>
    </lineage>
</organism>
<evidence type="ECO:0000256" key="5">
    <source>
        <dbReference type="ARBA" id="ARBA00022989"/>
    </source>
</evidence>
<dbReference type="GO" id="GO:0009486">
    <property type="term" value="F:cytochrome bo3 ubiquinol oxidase activity"/>
    <property type="evidence" value="ECO:0007669"/>
    <property type="project" value="TreeGrafter"/>
</dbReference>
<dbReference type="AlphaFoldDB" id="A0A6C0FWB3"/>
<comment type="subcellular location">
    <subcellularLocation>
        <location evidence="1">Cell membrane</location>
        <topology evidence="1">Multi-pass membrane protein</topology>
    </subcellularLocation>
</comment>
<dbReference type="Proteomes" id="UP000476064">
    <property type="component" value="Chromosome"/>
</dbReference>